<gene>
    <name evidence="2" type="ORF">HHL09_09875</name>
</gene>
<feature type="transmembrane region" description="Helical" evidence="1">
    <location>
        <begin position="90"/>
        <end position="108"/>
    </location>
</feature>
<dbReference type="KEGG" id="luo:HHL09_09875"/>
<dbReference type="EMBL" id="CP051774">
    <property type="protein sequence ID" value="QJE96078.1"/>
    <property type="molecule type" value="Genomic_DNA"/>
</dbReference>
<sequence>MKSGIIDIFAESFGWVLGKTALFAIAVFLGVGIGGLALMAGTSAGAGEFRFDSGDLPIHQHLSVVTAILPQVLVIFWAGIIFVKSEQASAYHWVTVIGLEALAMTGSFSRALPEGWLSQMTAWTVAISGIAAVAYLVKILERRKLKRGLDHLQRLQMANAIRREELRHKYGTHSASAHDLGIL</sequence>
<evidence type="ECO:0000313" key="3">
    <source>
        <dbReference type="Proteomes" id="UP000501812"/>
    </source>
</evidence>
<feature type="transmembrane region" description="Helical" evidence="1">
    <location>
        <begin position="61"/>
        <end position="83"/>
    </location>
</feature>
<accession>A0A858RHU0</accession>
<protein>
    <submittedName>
        <fullName evidence="2">Uncharacterized protein</fullName>
    </submittedName>
</protein>
<feature type="transmembrane region" description="Helical" evidence="1">
    <location>
        <begin position="120"/>
        <end position="137"/>
    </location>
</feature>
<organism evidence="2 3">
    <name type="scientific">Luteolibacter luteus</name>
    <dbReference type="NCBI Taxonomy" id="2728835"/>
    <lineage>
        <taxon>Bacteria</taxon>
        <taxon>Pseudomonadati</taxon>
        <taxon>Verrucomicrobiota</taxon>
        <taxon>Verrucomicrobiia</taxon>
        <taxon>Verrucomicrobiales</taxon>
        <taxon>Verrucomicrobiaceae</taxon>
        <taxon>Luteolibacter</taxon>
    </lineage>
</organism>
<keyword evidence="1" id="KW-0472">Membrane</keyword>
<evidence type="ECO:0000256" key="1">
    <source>
        <dbReference type="SAM" id="Phobius"/>
    </source>
</evidence>
<dbReference type="Proteomes" id="UP000501812">
    <property type="component" value="Chromosome"/>
</dbReference>
<reference evidence="2 3" key="1">
    <citation type="submission" date="2020-04" db="EMBL/GenBank/DDBJ databases">
        <title>Luteolibacter sp. G-1-1-1 isolated from soil.</title>
        <authorList>
            <person name="Dahal R.H."/>
        </authorList>
    </citation>
    <scope>NUCLEOTIDE SEQUENCE [LARGE SCALE GENOMIC DNA]</scope>
    <source>
        <strain evidence="2 3">G-1-1-1</strain>
    </source>
</reference>
<keyword evidence="1" id="KW-1133">Transmembrane helix</keyword>
<evidence type="ECO:0000313" key="2">
    <source>
        <dbReference type="EMBL" id="QJE96078.1"/>
    </source>
</evidence>
<dbReference type="AlphaFoldDB" id="A0A858RHU0"/>
<name>A0A858RHU0_9BACT</name>
<keyword evidence="3" id="KW-1185">Reference proteome</keyword>
<keyword evidence="1" id="KW-0812">Transmembrane</keyword>
<feature type="transmembrane region" description="Helical" evidence="1">
    <location>
        <begin position="21"/>
        <end position="41"/>
    </location>
</feature>
<proteinExistence type="predicted"/>
<dbReference type="RefSeq" id="WP_169454457.1">
    <property type="nucleotide sequence ID" value="NZ_CP051774.1"/>
</dbReference>